<gene>
    <name evidence="2" type="ORF">SAMN02927923_03310</name>
</gene>
<dbReference type="Proteomes" id="UP000199569">
    <property type="component" value="Unassembled WGS sequence"/>
</dbReference>
<protein>
    <submittedName>
        <fullName evidence="2">Uncharacterized protein</fullName>
    </submittedName>
</protein>
<reference evidence="2 3" key="1">
    <citation type="submission" date="2016-10" db="EMBL/GenBank/DDBJ databases">
        <authorList>
            <person name="de Groot N.N."/>
        </authorList>
    </citation>
    <scope>NUCLEOTIDE SEQUENCE [LARGE SCALE GENOMIC DNA]</scope>
    <source>
        <strain evidence="2 3">CGMCC 1.7666</strain>
    </source>
</reference>
<organism evidence="2 3">
    <name type="scientific">Microvirga guangxiensis</name>
    <dbReference type="NCBI Taxonomy" id="549386"/>
    <lineage>
        <taxon>Bacteria</taxon>
        <taxon>Pseudomonadati</taxon>
        <taxon>Pseudomonadota</taxon>
        <taxon>Alphaproteobacteria</taxon>
        <taxon>Hyphomicrobiales</taxon>
        <taxon>Methylobacteriaceae</taxon>
        <taxon>Microvirga</taxon>
    </lineage>
</organism>
<name>A0A1G5KH69_9HYPH</name>
<dbReference type="AlphaFoldDB" id="A0A1G5KH69"/>
<proteinExistence type="predicted"/>
<dbReference type="EMBL" id="FMVJ01000010">
    <property type="protein sequence ID" value="SCY99917.1"/>
    <property type="molecule type" value="Genomic_DNA"/>
</dbReference>
<evidence type="ECO:0000256" key="1">
    <source>
        <dbReference type="SAM" id="MobiDB-lite"/>
    </source>
</evidence>
<sequence length="74" mass="8173">MCKRRQTRLPVPPPPSNDNFPKPAGRAVALEPPLSRLEILSVVLERADRIRLDFVARGVLKIQGKNPGVAYKSA</sequence>
<accession>A0A1G5KH69</accession>
<evidence type="ECO:0000313" key="2">
    <source>
        <dbReference type="EMBL" id="SCY99917.1"/>
    </source>
</evidence>
<keyword evidence="3" id="KW-1185">Reference proteome</keyword>
<feature type="region of interest" description="Disordered" evidence="1">
    <location>
        <begin position="1"/>
        <end position="26"/>
    </location>
</feature>
<evidence type="ECO:0000313" key="3">
    <source>
        <dbReference type="Proteomes" id="UP000199569"/>
    </source>
</evidence>